<dbReference type="Proteomes" id="UP000248014">
    <property type="component" value="Unassembled WGS sequence"/>
</dbReference>
<reference evidence="1 2" key="1">
    <citation type="submission" date="2018-05" db="EMBL/GenBank/DDBJ databases">
        <title>Genomic Encyclopedia of Type Strains, Phase IV (KMG-IV): sequencing the most valuable type-strain genomes for metagenomic binning, comparative biology and taxonomic classification.</title>
        <authorList>
            <person name="Goeker M."/>
        </authorList>
    </citation>
    <scope>NUCLEOTIDE SEQUENCE [LARGE SCALE GENOMIC DNA]</scope>
    <source>
        <strain evidence="1 2">DSM 3183</strain>
    </source>
</reference>
<evidence type="ECO:0000313" key="2">
    <source>
        <dbReference type="Proteomes" id="UP000248014"/>
    </source>
</evidence>
<name>A0A2V3V8G4_9SPHN</name>
<comment type="caution">
    <text evidence="1">The sequence shown here is derived from an EMBL/GenBank/DDBJ whole genome shotgun (WGS) entry which is preliminary data.</text>
</comment>
<dbReference type="EMBL" id="QJJM01000003">
    <property type="protein sequence ID" value="PXW77967.1"/>
    <property type="molecule type" value="Genomic_DNA"/>
</dbReference>
<accession>A0A2V3V8G4</accession>
<protein>
    <submittedName>
        <fullName evidence="1">Uncharacterized protein</fullName>
    </submittedName>
</protein>
<organism evidence="1 2">
    <name type="scientific">Blastomonas natatoria</name>
    <dbReference type="NCBI Taxonomy" id="34015"/>
    <lineage>
        <taxon>Bacteria</taxon>
        <taxon>Pseudomonadati</taxon>
        <taxon>Pseudomonadota</taxon>
        <taxon>Alphaproteobacteria</taxon>
        <taxon>Sphingomonadales</taxon>
        <taxon>Sphingomonadaceae</taxon>
        <taxon>Blastomonas</taxon>
    </lineage>
</organism>
<keyword evidence="2" id="KW-1185">Reference proteome</keyword>
<dbReference type="AlphaFoldDB" id="A0A2V3V8G4"/>
<sequence>MKATESYLVFDIRPFGDIPYMAFIHPIDRQRALERPESLDYVEPCTRKKTIDGYEVSELLPTDQCVHMEPAKVWRGEWVAQYEHTVFCPADAEQTQCPIPNDRIWLSGATSGEIGNRYLVSFVGRKTKYPGGYGHFGLYHSEIIVDRMISQELLSAIE</sequence>
<gene>
    <name evidence="1" type="ORF">C7451_10372</name>
</gene>
<proteinExistence type="predicted"/>
<evidence type="ECO:0000313" key="1">
    <source>
        <dbReference type="EMBL" id="PXW77967.1"/>
    </source>
</evidence>